<sequence length="215" mass="24897">MLESLKNVLGNLRLYPYNIIFNPLTNTALMIASILALIADQFGQGYYLIFLIILALVIIGIWRESQKYDLYKHRSIPLPIVVKIANPADSNKALQSLFNIIETENKYKDHKNNLDKYLNITETDLIFNYSCGDIYDQETLKAFLHILRYNLEKLKKKTPQNTIIYLAYIGLISVAIMVGTILATEGAKIFQYNKYSDSYYPLVEMSNHRPKERKF</sequence>
<keyword evidence="1" id="KW-0472">Membrane</keyword>
<evidence type="ECO:0000313" key="2">
    <source>
        <dbReference type="EMBL" id="GCL51539.1"/>
    </source>
</evidence>
<feature type="transmembrane region" description="Helical" evidence="1">
    <location>
        <begin position="45"/>
        <end position="62"/>
    </location>
</feature>
<gene>
    <name evidence="2" type="ORF">NIES3804_31200</name>
</gene>
<name>A0A6H9GNG8_MICAE</name>
<protein>
    <submittedName>
        <fullName evidence="2">Uncharacterized protein</fullName>
    </submittedName>
</protein>
<feature type="transmembrane region" description="Helical" evidence="1">
    <location>
        <begin position="163"/>
        <end position="183"/>
    </location>
</feature>
<keyword evidence="1" id="KW-1133">Transmembrane helix</keyword>
<accession>A0A6H9GNG8</accession>
<dbReference type="EMBL" id="BJCI01000058">
    <property type="protein sequence ID" value="GCL51539.1"/>
    <property type="molecule type" value="Genomic_DNA"/>
</dbReference>
<keyword evidence="1" id="KW-0812">Transmembrane</keyword>
<reference evidence="2 3" key="1">
    <citation type="submission" date="2019-02" db="EMBL/GenBank/DDBJ databases">
        <title>Draft genome sequence of Arthrospira platensis NIES-3804.</title>
        <authorList>
            <person name="Yamaguchi H."/>
            <person name="Suzuki S."/>
            <person name="Kawachi M."/>
        </authorList>
    </citation>
    <scope>NUCLEOTIDE SEQUENCE [LARGE SCALE GENOMIC DNA]</scope>
    <source>
        <strain evidence="2 3">NIES-3804</strain>
    </source>
</reference>
<evidence type="ECO:0000313" key="3">
    <source>
        <dbReference type="Proteomes" id="UP000435041"/>
    </source>
</evidence>
<organism evidence="2 3">
    <name type="scientific">Microcystis aeruginosa NIES-3804</name>
    <dbReference type="NCBI Taxonomy" id="2517783"/>
    <lineage>
        <taxon>Bacteria</taxon>
        <taxon>Bacillati</taxon>
        <taxon>Cyanobacteriota</taxon>
        <taxon>Cyanophyceae</taxon>
        <taxon>Oscillatoriophycideae</taxon>
        <taxon>Chroococcales</taxon>
        <taxon>Microcystaceae</taxon>
        <taxon>Microcystis</taxon>
    </lineage>
</organism>
<feature type="transmembrane region" description="Helical" evidence="1">
    <location>
        <begin position="20"/>
        <end position="39"/>
    </location>
</feature>
<dbReference type="Proteomes" id="UP000435041">
    <property type="component" value="Unassembled WGS sequence"/>
</dbReference>
<comment type="caution">
    <text evidence="2">The sequence shown here is derived from an EMBL/GenBank/DDBJ whole genome shotgun (WGS) entry which is preliminary data.</text>
</comment>
<dbReference type="AlphaFoldDB" id="A0A6H9GNG8"/>
<evidence type="ECO:0000256" key="1">
    <source>
        <dbReference type="SAM" id="Phobius"/>
    </source>
</evidence>
<proteinExistence type="predicted"/>
<dbReference type="RefSeq" id="WP_254062988.1">
    <property type="nucleotide sequence ID" value="NZ_BJCI01000058.1"/>
</dbReference>